<feature type="DNA-binding region" description="H-T-H motif" evidence="4">
    <location>
        <begin position="41"/>
        <end position="60"/>
    </location>
</feature>
<dbReference type="SUPFAM" id="SSF46689">
    <property type="entry name" value="Homeodomain-like"/>
    <property type="match status" value="1"/>
</dbReference>
<dbReference type="PANTHER" id="PTHR30055:SF234">
    <property type="entry name" value="HTH-TYPE TRANSCRIPTIONAL REGULATOR BETI"/>
    <property type="match status" value="1"/>
</dbReference>
<dbReference type="InterPro" id="IPR009057">
    <property type="entry name" value="Homeodomain-like_sf"/>
</dbReference>
<dbReference type="InterPro" id="IPR001647">
    <property type="entry name" value="HTH_TetR"/>
</dbReference>
<keyword evidence="7" id="KW-1185">Reference proteome</keyword>
<evidence type="ECO:0000256" key="3">
    <source>
        <dbReference type="ARBA" id="ARBA00023163"/>
    </source>
</evidence>
<evidence type="ECO:0000256" key="2">
    <source>
        <dbReference type="ARBA" id="ARBA00023125"/>
    </source>
</evidence>
<organism evidence="6 7">
    <name type="scientific">Nonomuraea insulae</name>
    <dbReference type="NCBI Taxonomy" id="1616787"/>
    <lineage>
        <taxon>Bacteria</taxon>
        <taxon>Bacillati</taxon>
        <taxon>Actinomycetota</taxon>
        <taxon>Actinomycetes</taxon>
        <taxon>Streptosporangiales</taxon>
        <taxon>Streptosporangiaceae</taxon>
        <taxon>Nonomuraea</taxon>
    </lineage>
</organism>
<protein>
    <submittedName>
        <fullName evidence="6">TetR/AcrR family transcriptional regulator</fullName>
    </submittedName>
</protein>
<dbReference type="PRINTS" id="PR00455">
    <property type="entry name" value="HTHTETR"/>
</dbReference>
<comment type="caution">
    <text evidence="6">The sequence shown here is derived from an EMBL/GenBank/DDBJ whole genome shotgun (WGS) entry which is preliminary data.</text>
</comment>
<evidence type="ECO:0000256" key="1">
    <source>
        <dbReference type="ARBA" id="ARBA00023015"/>
    </source>
</evidence>
<keyword evidence="3" id="KW-0804">Transcription</keyword>
<keyword evidence="2 4" id="KW-0238">DNA-binding</keyword>
<keyword evidence="1" id="KW-0805">Transcription regulation</keyword>
<dbReference type="InterPro" id="IPR050109">
    <property type="entry name" value="HTH-type_TetR-like_transc_reg"/>
</dbReference>
<evidence type="ECO:0000313" key="7">
    <source>
        <dbReference type="Proteomes" id="UP001596058"/>
    </source>
</evidence>
<evidence type="ECO:0000256" key="4">
    <source>
        <dbReference type="PROSITE-ProRule" id="PRU00335"/>
    </source>
</evidence>
<feature type="domain" description="HTH tetR-type" evidence="5">
    <location>
        <begin position="18"/>
        <end position="78"/>
    </location>
</feature>
<dbReference type="Pfam" id="PF00440">
    <property type="entry name" value="TetR_N"/>
    <property type="match status" value="1"/>
</dbReference>
<evidence type="ECO:0000259" key="5">
    <source>
        <dbReference type="PROSITE" id="PS50977"/>
    </source>
</evidence>
<dbReference type="PROSITE" id="PS50977">
    <property type="entry name" value="HTH_TETR_2"/>
    <property type="match status" value="1"/>
</dbReference>
<dbReference type="PANTHER" id="PTHR30055">
    <property type="entry name" value="HTH-TYPE TRANSCRIPTIONAL REGULATOR RUTR"/>
    <property type="match status" value="1"/>
</dbReference>
<accession>A0ABW1DGD3</accession>
<name>A0ABW1DGD3_9ACTN</name>
<reference evidence="7" key="1">
    <citation type="journal article" date="2019" name="Int. J. Syst. Evol. Microbiol.">
        <title>The Global Catalogue of Microorganisms (GCM) 10K type strain sequencing project: providing services to taxonomists for standard genome sequencing and annotation.</title>
        <authorList>
            <consortium name="The Broad Institute Genomics Platform"/>
            <consortium name="The Broad Institute Genome Sequencing Center for Infectious Disease"/>
            <person name="Wu L."/>
            <person name="Ma J."/>
        </authorList>
    </citation>
    <scope>NUCLEOTIDE SEQUENCE [LARGE SCALE GENOMIC DNA]</scope>
    <source>
        <strain evidence="7">CCUG 53903</strain>
    </source>
</reference>
<dbReference type="RefSeq" id="WP_379525285.1">
    <property type="nucleotide sequence ID" value="NZ_JBHSPA010000136.1"/>
</dbReference>
<dbReference type="Gene3D" id="1.10.357.10">
    <property type="entry name" value="Tetracycline Repressor, domain 2"/>
    <property type="match status" value="1"/>
</dbReference>
<dbReference type="Proteomes" id="UP001596058">
    <property type="component" value="Unassembled WGS sequence"/>
</dbReference>
<proteinExistence type="predicted"/>
<sequence length="207" mass="23279">MSASPRSYHSPRRERDALRTQQEILQTARELFTTRGYARVTMTDIARVAGTAVKTVYASVGTKADILHELIAFDMGDSASTETLEKLRDATGLESAIALVAHGTRADNERSQHMVDLLYSSVAGDDGARETWQHVITEYRRALREAAELIVEKGFLAPRFTVEGVADRLWFCFGLSAWRTLIIDCQWTYDNAEHTLRRQAISMLTEP</sequence>
<evidence type="ECO:0000313" key="6">
    <source>
        <dbReference type="EMBL" id="MFC5835878.1"/>
    </source>
</evidence>
<dbReference type="EMBL" id="JBHSPA010000136">
    <property type="protein sequence ID" value="MFC5835878.1"/>
    <property type="molecule type" value="Genomic_DNA"/>
</dbReference>
<gene>
    <name evidence="6" type="ORF">ACFPZ3_69715</name>
</gene>